<protein>
    <recommendedName>
        <fullName evidence="3">DUF1308 domain-containing protein</fullName>
    </recommendedName>
</protein>
<dbReference type="PANTHER" id="PTHR13379">
    <property type="entry name" value="UNCHARACTERIZED DUF1308"/>
    <property type="match status" value="1"/>
</dbReference>
<evidence type="ECO:0000313" key="2">
    <source>
        <dbReference type="Proteomes" id="UP001175000"/>
    </source>
</evidence>
<reference evidence="1" key="1">
    <citation type="submission" date="2023-06" db="EMBL/GenBank/DDBJ databases">
        <title>Genome-scale phylogeny and comparative genomics of the fungal order Sordariales.</title>
        <authorList>
            <consortium name="Lawrence Berkeley National Laboratory"/>
            <person name="Hensen N."/>
            <person name="Bonometti L."/>
            <person name="Westerberg I."/>
            <person name="Brannstrom I.O."/>
            <person name="Guillou S."/>
            <person name="Cros-Aarteil S."/>
            <person name="Calhoun S."/>
            <person name="Haridas S."/>
            <person name="Kuo A."/>
            <person name="Mondo S."/>
            <person name="Pangilinan J."/>
            <person name="Riley R."/>
            <person name="Labutti K."/>
            <person name="Andreopoulos B."/>
            <person name="Lipzen A."/>
            <person name="Chen C."/>
            <person name="Yanf M."/>
            <person name="Daum C."/>
            <person name="Ng V."/>
            <person name="Clum A."/>
            <person name="Steindorff A."/>
            <person name="Ohm R."/>
            <person name="Martin F."/>
            <person name="Silar P."/>
            <person name="Natvig D."/>
            <person name="Lalanne C."/>
            <person name="Gautier V."/>
            <person name="Ament-Velasquez S.L."/>
            <person name="Kruys A."/>
            <person name="Hutchinson M.I."/>
            <person name="Powell A.J."/>
            <person name="Barry K."/>
            <person name="Miller A.N."/>
            <person name="Grigoriev I.V."/>
            <person name="Debuchy R."/>
            <person name="Gladieux P."/>
            <person name="Thoren M.H."/>
            <person name="Johannesson H."/>
        </authorList>
    </citation>
    <scope>NUCLEOTIDE SEQUENCE</scope>
    <source>
        <strain evidence="1">CBS 606.72</strain>
    </source>
</reference>
<dbReference type="EMBL" id="JAULSU010000003">
    <property type="protein sequence ID" value="KAK0622664.1"/>
    <property type="molecule type" value="Genomic_DNA"/>
</dbReference>
<evidence type="ECO:0000313" key="1">
    <source>
        <dbReference type="EMBL" id="KAK0622664.1"/>
    </source>
</evidence>
<evidence type="ECO:0008006" key="3">
    <source>
        <dbReference type="Google" id="ProtNLM"/>
    </source>
</evidence>
<sequence length="587" mass="65131">MRQEQAGDEPSLGEFYHAWRMCVDELGQLCAAMPPARLHHTLTNLHRQQEIAVERSSKKAQKGDLPSPHIFNALGSQSWAVKWAVVKKCRGLICVNTQFPHTPPLFVHPLSKDPSRERIVKRPLQERTVTIDAAVDSGATWIKFISVTPKALEYQVDATNWESDSENDEGDDSSVGRAERHRTIDGLSYCDFVAKAKTVVQAAKWNQCPQLHLVIPSLREGESGAVDRVLNYIRTELGGKDVTVTVSCANSPLLTEPPPELSAAIESLVSVEDEFSAEHGRPLTPTINLDPGVLISLVSDMHHGPIPQQPLSQQKVVTLSLGHPDNPEKPELDGRQDLLPRVLFPALRGRKLVCTKFAASYFRQVISSIATSSEETRASFILPPEGSSTSREELLAECQKWSNVSIPSDLVLPVEIVDDVDVEQVESLVRSGQLPPMALGVARDLSRLNCSVYLHGWANRLTTITGSRGIYRQVHNSISKHWKPDGLNDIPPHLLQLYVGRLLHRDKPGNWRQILTGVPNGGEVPPEVIRWTYPLTTWGRGINSFGMPDSKCWPGVGHDEIQTHGIKDHKFLAKHRKLDQLGNPTES</sequence>
<keyword evidence="2" id="KW-1185">Reference proteome</keyword>
<dbReference type="PANTHER" id="PTHR13379:SF0">
    <property type="entry name" value="UPF0415 PROTEIN C7ORF25"/>
    <property type="match status" value="1"/>
</dbReference>
<name>A0AA39WW04_9PEZI</name>
<dbReference type="AlphaFoldDB" id="A0AA39WW04"/>
<comment type="caution">
    <text evidence="1">The sequence shown here is derived from an EMBL/GenBank/DDBJ whole genome shotgun (WGS) entry which is preliminary data.</text>
</comment>
<accession>A0AA39WW04</accession>
<proteinExistence type="predicted"/>
<dbReference type="Proteomes" id="UP001175000">
    <property type="component" value="Unassembled WGS sequence"/>
</dbReference>
<organism evidence="1 2">
    <name type="scientific">Immersiella caudata</name>
    <dbReference type="NCBI Taxonomy" id="314043"/>
    <lineage>
        <taxon>Eukaryota</taxon>
        <taxon>Fungi</taxon>
        <taxon>Dikarya</taxon>
        <taxon>Ascomycota</taxon>
        <taxon>Pezizomycotina</taxon>
        <taxon>Sordariomycetes</taxon>
        <taxon>Sordariomycetidae</taxon>
        <taxon>Sordariales</taxon>
        <taxon>Lasiosphaeriaceae</taxon>
        <taxon>Immersiella</taxon>
    </lineage>
</organism>
<gene>
    <name evidence="1" type="ORF">B0T14DRAFT_535786</name>
</gene>